<accession>A0A2P6MDJ3</accession>
<dbReference type="GO" id="GO:0009252">
    <property type="term" value="P:peptidoglycan biosynthetic process"/>
    <property type="evidence" value="ECO:0007669"/>
    <property type="project" value="UniProtKB-UniRule"/>
</dbReference>
<dbReference type="Pfam" id="PF01424">
    <property type="entry name" value="R3H"/>
    <property type="match status" value="1"/>
</dbReference>
<comment type="caution">
    <text evidence="8">The sequence shown here is derived from an EMBL/GenBank/DDBJ whole genome shotgun (WGS) entry which is preliminary data.</text>
</comment>
<dbReference type="SUPFAM" id="SSF82708">
    <property type="entry name" value="R3H domain"/>
    <property type="match status" value="1"/>
</dbReference>
<reference evidence="8 9" key="1">
    <citation type="submission" date="2018-03" db="EMBL/GenBank/DDBJ databases">
        <title>Bacillus urumqiensis sp. nov., a moderately haloalkaliphilic bacterium isolated from a salt lake.</title>
        <authorList>
            <person name="Zhao B."/>
            <person name="Liao Z."/>
        </authorList>
    </citation>
    <scope>NUCLEOTIDE SEQUENCE [LARGE SCALE GENOMIC DNA]</scope>
    <source>
        <strain evidence="8 9">BZ-SZ-XJ18</strain>
    </source>
</reference>
<evidence type="ECO:0000256" key="2">
    <source>
        <dbReference type="ARBA" id="ARBA00022884"/>
    </source>
</evidence>
<dbReference type="GO" id="GO:0008360">
    <property type="term" value="P:regulation of cell shape"/>
    <property type="evidence" value="ECO:0007669"/>
    <property type="project" value="UniProtKB-KW"/>
</dbReference>
<keyword evidence="3 6" id="KW-0133">Cell shape</keyword>
<proteinExistence type="inferred from homology"/>
<keyword evidence="4 6" id="KW-0143">Chaperone</keyword>
<protein>
    <recommendedName>
        <fullName evidence="6">RNA-binding protein KhpB</fullName>
    </recommendedName>
    <alternativeName>
        <fullName evidence="6">RNA-binding protein EloR</fullName>
    </alternativeName>
</protein>
<keyword evidence="5 6" id="KW-0961">Cell wall biogenesis/degradation</keyword>
<dbReference type="GO" id="GO:0005737">
    <property type="term" value="C:cytoplasm"/>
    <property type="evidence" value="ECO:0007669"/>
    <property type="project" value="UniProtKB-SubCell"/>
</dbReference>
<dbReference type="InterPro" id="IPR015946">
    <property type="entry name" value="KH_dom-like_a/b"/>
</dbReference>
<evidence type="ECO:0000256" key="3">
    <source>
        <dbReference type="ARBA" id="ARBA00022960"/>
    </source>
</evidence>
<dbReference type="GO" id="GO:0003723">
    <property type="term" value="F:RNA binding"/>
    <property type="evidence" value="ECO:0007669"/>
    <property type="project" value="UniProtKB-UniRule"/>
</dbReference>
<dbReference type="AlphaFoldDB" id="A0A2P6MDJ3"/>
<dbReference type="Gene3D" id="3.30.300.20">
    <property type="match status" value="1"/>
</dbReference>
<evidence type="ECO:0000313" key="8">
    <source>
        <dbReference type="EMBL" id="PRO64346.1"/>
    </source>
</evidence>
<dbReference type="EMBL" id="PVNS01000018">
    <property type="protein sequence ID" value="PRO64346.1"/>
    <property type="molecule type" value="Genomic_DNA"/>
</dbReference>
<dbReference type="Gene3D" id="3.30.30.80">
    <property type="entry name" value="probable RNA-binding protein from clostridium symbiosum atcc 14940"/>
    <property type="match status" value="1"/>
</dbReference>
<dbReference type="InterPro" id="IPR038247">
    <property type="entry name" value="Jag_N_dom_sf"/>
</dbReference>
<dbReference type="OrthoDB" id="9794483at2"/>
<dbReference type="PANTHER" id="PTHR35800">
    <property type="entry name" value="PROTEIN JAG"/>
    <property type="match status" value="1"/>
</dbReference>
<evidence type="ECO:0000256" key="6">
    <source>
        <dbReference type="HAMAP-Rule" id="MF_00867"/>
    </source>
</evidence>
<dbReference type="PROSITE" id="PS51061">
    <property type="entry name" value="R3H"/>
    <property type="match status" value="1"/>
</dbReference>
<dbReference type="RefSeq" id="WP_105960326.1">
    <property type="nucleotide sequence ID" value="NZ_PVNS01000018.1"/>
</dbReference>
<comment type="subcellular location">
    <subcellularLocation>
        <location evidence="6">Cytoplasm</location>
    </subcellularLocation>
</comment>
<keyword evidence="9" id="KW-1185">Reference proteome</keyword>
<dbReference type="PANTHER" id="PTHR35800:SF1">
    <property type="entry name" value="RNA-BINDING PROTEIN KHPB"/>
    <property type="match status" value="1"/>
</dbReference>
<comment type="domain">
    <text evidence="6">Has an N-terminal Jag-N domain and 2 RNA-binding domains (KH and R3H).</text>
</comment>
<evidence type="ECO:0000256" key="5">
    <source>
        <dbReference type="ARBA" id="ARBA00023316"/>
    </source>
</evidence>
<dbReference type="HAMAP" id="MF_00867">
    <property type="entry name" value="KhpB"/>
    <property type="match status" value="1"/>
</dbReference>
<dbReference type="InterPro" id="IPR001374">
    <property type="entry name" value="R3H_dom"/>
</dbReference>
<dbReference type="GO" id="GO:0071555">
    <property type="term" value="P:cell wall organization"/>
    <property type="evidence" value="ECO:0007669"/>
    <property type="project" value="UniProtKB-KW"/>
</dbReference>
<dbReference type="SMART" id="SM00393">
    <property type="entry name" value="R3H"/>
    <property type="match status" value="1"/>
</dbReference>
<organism evidence="8 9">
    <name type="scientific">Alkalicoccus urumqiensis</name>
    <name type="common">Bacillus urumqiensis</name>
    <dbReference type="NCBI Taxonomy" id="1548213"/>
    <lineage>
        <taxon>Bacteria</taxon>
        <taxon>Bacillati</taxon>
        <taxon>Bacillota</taxon>
        <taxon>Bacilli</taxon>
        <taxon>Bacillales</taxon>
        <taxon>Bacillaceae</taxon>
        <taxon>Alkalicoccus</taxon>
    </lineage>
</organism>
<dbReference type="SMART" id="SM01245">
    <property type="entry name" value="Jag_N"/>
    <property type="match status" value="1"/>
</dbReference>
<dbReference type="Gene3D" id="3.30.1370.50">
    <property type="entry name" value="R3H-like domain"/>
    <property type="match status" value="1"/>
</dbReference>
<dbReference type="InterPro" id="IPR032782">
    <property type="entry name" value="KhpB_N"/>
</dbReference>
<name>A0A2P6MDJ3_ALKUR</name>
<evidence type="ECO:0000256" key="1">
    <source>
        <dbReference type="ARBA" id="ARBA00022490"/>
    </source>
</evidence>
<dbReference type="InterPro" id="IPR036867">
    <property type="entry name" value="R3H_dom_sf"/>
</dbReference>
<dbReference type="CDD" id="cd02414">
    <property type="entry name" value="KH-II_Jag"/>
    <property type="match status" value="1"/>
</dbReference>
<comment type="subunit">
    <text evidence="6">Forms a complex with KhpA.</text>
</comment>
<feature type="domain" description="R3H" evidence="7">
    <location>
        <begin position="140"/>
        <end position="206"/>
    </location>
</feature>
<dbReference type="InterPro" id="IPR039247">
    <property type="entry name" value="KhpB"/>
</dbReference>
<dbReference type="NCBIfam" id="NF041568">
    <property type="entry name" value="Jag_EloR"/>
    <property type="match status" value="1"/>
</dbReference>
<sequence length="209" mass="23720">MKKVTVSGKTVEEAVKQGLEKLEAQETEVHIRVLEEPQKGFFGLLGARPALVELERKPDPVREGLLFLRDVIDQMGIHASVEQEDRDGTICFHIHSAEAGVLIGKRGQTLDSLQYLVNLAANRQSEEYLRITLDAEGYRSRRKEALEVLAERLAEKAVRLKKEVRLEPMSAHERKMIHHTLQKNPRVTTYSDGKEPNRRIVVVPKQSAN</sequence>
<keyword evidence="1 6" id="KW-0963">Cytoplasm</keyword>
<evidence type="ECO:0000259" key="7">
    <source>
        <dbReference type="PROSITE" id="PS51061"/>
    </source>
</evidence>
<dbReference type="InterPro" id="IPR034079">
    <property type="entry name" value="R3H_KhpB"/>
</dbReference>
<dbReference type="Pfam" id="PF14804">
    <property type="entry name" value="Jag_N"/>
    <property type="match status" value="1"/>
</dbReference>
<gene>
    <name evidence="6" type="primary">khpB</name>
    <name evidence="6" type="synonym">eloR</name>
    <name evidence="8" type="ORF">C6I21_15145</name>
</gene>
<dbReference type="Proteomes" id="UP000243650">
    <property type="component" value="Unassembled WGS sequence"/>
</dbReference>
<dbReference type="CDD" id="cd02644">
    <property type="entry name" value="R3H_jag"/>
    <property type="match status" value="1"/>
</dbReference>
<dbReference type="InterPro" id="IPR038008">
    <property type="entry name" value="Jag_KH"/>
</dbReference>
<evidence type="ECO:0000256" key="4">
    <source>
        <dbReference type="ARBA" id="ARBA00023186"/>
    </source>
</evidence>
<comment type="similarity">
    <text evidence="6">Belongs to the KhpB RNA-binding protein family.</text>
</comment>
<dbReference type="Pfam" id="PF13083">
    <property type="entry name" value="KH_KhpA-B"/>
    <property type="match status" value="1"/>
</dbReference>
<feature type="region of interest" description="Jag_N domain" evidence="6">
    <location>
        <begin position="5"/>
        <end position="55"/>
    </location>
</feature>
<comment type="function">
    <text evidence="6">A probable RNA chaperone. Forms a complex with KhpA which binds to cellular RNA and controls its expression. Plays a role in peptidoglycan (PG) homeostasis and cell length regulation.</text>
</comment>
<keyword evidence="2 6" id="KW-0694">RNA-binding</keyword>
<evidence type="ECO:0000313" key="9">
    <source>
        <dbReference type="Proteomes" id="UP000243650"/>
    </source>
</evidence>